<keyword evidence="5 9" id="KW-0238">DNA-binding</keyword>
<dbReference type="OrthoDB" id="6159439at2759"/>
<evidence type="ECO:0000256" key="2">
    <source>
        <dbReference type="ARBA" id="ARBA00006789"/>
    </source>
</evidence>
<dbReference type="SUPFAM" id="SSF46689">
    <property type="entry name" value="Homeodomain-like"/>
    <property type="match status" value="1"/>
</dbReference>
<dbReference type="PANTHER" id="PTHR45654">
    <property type="entry name" value="HOMEOBOX-LEUCINE ZIPPER PROTEIN MERISTEM L1"/>
    <property type="match status" value="1"/>
</dbReference>
<evidence type="ECO:0000256" key="1">
    <source>
        <dbReference type="ARBA" id="ARBA00004123"/>
    </source>
</evidence>
<dbReference type="InterPro" id="IPR017970">
    <property type="entry name" value="Homeobox_CS"/>
</dbReference>
<feature type="domain" description="Homeobox" evidence="13">
    <location>
        <begin position="40"/>
        <end position="100"/>
    </location>
</feature>
<evidence type="ECO:0000313" key="16">
    <source>
        <dbReference type="Proteomes" id="UP000019116"/>
    </source>
</evidence>
<accession>A0A3B6EJP4</accession>
<feature type="region of interest" description="Disordered" evidence="12">
    <location>
        <begin position="1"/>
        <end position="47"/>
    </location>
</feature>
<dbReference type="AlphaFoldDB" id="A0A3B6EJP4"/>
<keyword evidence="8 9" id="KW-0539">Nucleus</keyword>
<keyword evidence="7" id="KW-0804">Transcription</keyword>
<dbReference type="Gramene" id="TraesCS3A03G0782400.1">
    <property type="protein sequence ID" value="TraesCS3A03G0782400.1.CDS"/>
    <property type="gene ID" value="TraesCS3A03G0782400"/>
</dbReference>
<evidence type="ECO:0000256" key="9">
    <source>
        <dbReference type="PROSITE-ProRule" id="PRU00108"/>
    </source>
</evidence>
<gene>
    <name evidence="15" type="primary">LOC123062281</name>
</gene>
<dbReference type="Pfam" id="PF25797">
    <property type="entry name" value="PDF2_C"/>
    <property type="match status" value="1"/>
</dbReference>
<dbReference type="OMA" id="LMTVEMM"/>
<dbReference type="EnsemblPlants" id="TraesCS3A02G325800.1">
    <property type="protein sequence ID" value="TraesCS3A02G325800.1"/>
    <property type="gene ID" value="TraesCS3A02G325800"/>
</dbReference>
<evidence type="ECO:0000256" key="8">
    <source>
        <dbReference type="ARBA" id="ARBA00023242"/>
    </source>
</evidence>
<evidence type="ECO:0000256" key="12">
    <source>
        <dbReference type="SAM" id="MobiDB-lite"/>
    </source>
</evidence>
<organism evidence="15">
    <name type="scientific">Triticum aestivum</name>
    <name type="common">Wheat</name>
    <dbReference type="NCBI Taxonomy" id="4565"/>
    <lineage>
        <taxon>Eukaryota</taxon>
        <taxon>Viridiplantae</taxon>
        <taxon>Streptophyta</taxon>
        <taxon>Embryophyta</taxon>
        <taxon>Tracheophyta</taxon>
        <taxon>Spermatophyta</taxon>
        <taxon>Magnoliopsida</taxon>
        <taxon>Liliopsida</taxon>
        <taxon>Poales</taxon>
        <taxon>Poaceae</taxon>
        <taxon>BOP clade</taxon>
        <taxon>Pooideae</taxon>
        <taxon>Triticodae</taxon>
        <taxon>Triticeae</taxon>
        <taxon>Triticinae</taxon>
        <taxon>Triticum</taxon>
    </lineage>
</organism>
<dbReference type="CDD" id="cd14686">
    <property type="entry name" value="bZIP"/>
    <property type="match status" value="1"/>
</dbReference>
<protein>
    <submittedName>
        <fullName evidence="15">Uncharacterized protein</fullName>
    </submittedName>
</protein>
<evidence type="ECO:0000256" key="6">
    <source>
        <dbReference type="ARBA" id="ARBA00023155"/>
    </source>
</evidence>
<dbReference type="Pfam" id="PF01852">
    <property type="entry name" value="START"/>
    <property type="match status" value="1"/>
</dbReference>
<dbReference type="InterPro" id="IPR042160">
    <property type="entry name" value="HD-Zip_IV"/>
</dbReference>
<dbReference type="Gramene" id="TraesCAD_scaffold_049283_01G000200.1">
    <property type="protein sequence ID" value="TraesCAD_scaffold_049283_01G000200.1"/>
    <property type="gene ID" value="TraesCAD_scaffold_049283_01G000200"/>
</dbReference>
<evidence type="ECO:0000256" key="11">
    <source>
        <dbReference type="SAM" id="Coils"/>
    </source>
</evidence>
<dbReference type="SMART" id="SM00234">
    <property type="entry name" value="START"/>
    <property type="match status" value="1"/>
</dbReference>
<proteinExistence type="inferred from homology"/>
<dbReference type="InterPro" id="IPR057993">
    <property type="entry name" value="HD-Zip_IV_C"/>
</dbReference>
<dbReference type="GO" id="GO:0000981">
    <property type="term" value="F:DNA-binding transcription factor activity, RNA polymerase II-specific"/>
    <property type="evidence" value="ECO:0007669"/>
    <property type="project" value="InterPro"/>
</dbReference>
<reference evidence="15" key="2">
    <citation type="submission" date="2018-10" db="UniProtKB">
        <authorList>
            <consortium name="EnsemblPlants"/>
        </authorList>
    </citation>
    <scope>IDENTIFICATION</scope>
</reference>
<dbReference type="STRING" id="4565.A0A3B6EJP4"/>
<feature type="domain" description="START" evidence="14">
    <location>
        <begin position="188"/>
        <end position="418"/>
    </location>
</feature>
<dbReference type="Gramene" id="TraesWEE_scaffold_056708_01G000200.1">
    <property type="protein sequence ID" value="TraesWEE_scaffold_056708_01G000200.1"/>
    <property type="gene ID" value="TraesWEE_scaffold_056708_01G000200"/>
</dbReference>
<evidence type="ECO:0000313" key="15">
    <source>
        <dbReference type="EnsemblPlants" id="TraesCS3A02G325800.1"/>
    </source>
</evidence>
<evidence type="ECO:0000256" key="4">
    <source>
        <dbReference type="ARBA" id="ARBA00023054"/>
    </source>
</evidence>
<dbReference type="InterPro" id="IPR009057">
    <property type="entry name" value="Homeodomain-like_sf"/>
</dbReference>
<feature type="coiled-coil region" evidence="11">
    <location>
        <begin position="109"/>
        <end position="167"/>
    </location>
</feature>
<dbReference type="PANTHER" id="PTHR45654:SF2">
    <property type="entry name" value="HOMEOBOX-LEUCINE ZIPPER PROTEIN TF1"/>
    <property type="match status" value="1"/>
</dbReference>
<evidence type="ECO:0000259" key="14">
    <source>
        <dbReference type="PROSITE" id="PS50848"/>
    </source>
</evidence>
<dbReference type="RefSeq" id="XP_044341669.1">
    <property type="nucleotide sequence ID" value="XM_044485734.1"/>
</dbReference>
<dbReference type="Gene3D" id="3.30.530.20">
    <property type="match status" value="1"/>
</dbReference>
<dbReference type="SUPFAM" id="SSF55961">
    <property type="entry name" value="Bet v1-like"/>
    <property type="match status" value="2"/>
</dbReference>
<evidence type="ECO:0000256" key="5">
    <source>
        <dbReference type="ARBA" id="ARBA00023125"/>
    </source>
</evidence>
<evidence type="ECO:0000256" key="7">
    <source>
        <dbReference type="ARBA" id="ARBA00023163"/>
    </source>
</evidence>
<dbReference type="PROSITE" id="PS00027">
    <property type="entry name" value="HOMEOBOX_1"/>
    <property type="match status" value="1"/>
</dbReference>
<keyword evidence="16" id="KW-1185">Reference proteome</keyword>
<keyword evidence="4 11" id="KW-0175">Coiled coil</keyword>
<evidence type="ECO:0000259" key="13">
    <source>
        <dbReference type="PROSITE" id="PS50071"/>
    </source>
</evidence>
<name>A0A3B6EJP4_WHEAT</name>
<dbReference type="InterPro" id="IPR001356">
    <property type="entry name" value="HD"/>
</dbReference>
<dbReference type="Pfam" id="PF00046">
    <property type="entry name" value="Homeodomain"/>
    <property type="match status" value="1"/>
</dbReference>
<dbReference type="Gene3D" id="1.10.10.60">
    <property type="entry name" value="Homeodomain-like"/>
    <property type="match status" value="1"/>
</dbReference>
<keyword evidence="3" id="KW-0805">Transcription regulation</keyword>
<dbReference type="InterPro" id="IPR023393">
    <property type="entry name" value="START-like_dom_sf"/>
</dbReference>
<feature type="compositionally biased region" description="Basic residues" evidence="12">
    <location>
        <begin position="1"/>
        <end position="12"/>
    </location>
</feature>
<dbReference type="GO" id="GO:0008289">
    <property type="term" value="F:lipid binding"/>
    <property type="evidence" value="ECO:0007669"/>
    <property type="project" value="InterPro"/>
</dbReference>
<dbReference type="Gramene" id="TraesCS3A02G325800.1">
    <property type="protein sequence ID" value="TraesCS3A02G325800.1"/>
    <property type="gene ID" value="TraesCS3A02G325800"/>
</dbReference>
<dbReference type="PROSITE" id="PS50071">
    <property type="entry name" value="HOMEOBOX_2"/>
    <property type="match status" value="1"/>
</dbReference>
<dbReference type="Proteomes" id="UP000019116">
    <property type="component" value="Chromosome 3A"/>
</dbReference>
<dbReference type="PROSITE" id="PS50848">
    <property type="entry name" value="START"/>
    <property type="match status" value="1"/>
</dbReference>
<dbReference type="InterPro" id="IPR002913">
    <property type="entry name" value="START_lipid-bd_dom"/>
</dbReference>
<dbReference type="GeneID" id="123062281"/>
<dbReference type="CDD" id="cd00086">
    <property type="entry name" value="homeodomain"/>
    <property type="match status" value="1"/>
</dbReference>
<feature type="DNA-binding region" description="Homeobox" evidence="9">
    <location>
        <begin position="42"/>
        <end position="101"/>
    </location>
</feature>
<dbReference type="SMR" id="A0A3B6EJP4"/>
<comment type="similarity">
    <text evidence="2">Belongs to the HD-ZIP homeobox family. Class IV subfamily.</text>
</comment>
<comment type="subcellular location">
    <subcellularLocation>
        <location evidence="1 9 10">Nucleus</location>
    </subcellularLocation>
</comment>
<sequence length="683" mass="74860">MTGNHGGRRRKAPQQDRPARDNDLDISQGNSDGQDGAEGSQPKRRLQRLTPQQTQVLEGFFGICAHPDENQRMGMSESTGLTMQQVKFWFQNKRTHMKHVTGKEETYRMKAQNEMLREENKRLASAAKTSFCPSCVALPGLSPSGEVQRLRQENEQLKQQLSQLRAEAHPSSSRPFQLDPSMENITGRENDMDAIAELAQSAMHEFVVLAEAGGPLWMPVPGGSFDVLNKMAYAQTFGARSSANVILGFMTEATRADDMVMMDAKQIVDYIMDSECYTSFCPGLLTSANTTKIYKWPTSAGYNGAMHLVTVETVFPSPLVPSRKCTFVRCCRDMQNGTVIIVDVSLDNGDGTVKCHKMPSGVLVRSLNSDASQVTVIEHVQVNDTGLHELYRPSLSGLMFGARRWVSSIVRQSARMRDLFVVSKSASNGNTNGRKTLMKIADGLLAGYASGIAAVPGGGWTILRGAGTEDDIRISYRRNNDDSNTAIVSVCASFHLPVPHRVTFDLLKNNLLRPKWDVLVNGNSVREEVAVCKGVGGGIDDVVSILHLKDPPTGENRDNIMILQNSSYDVSGAFMVYCPVNIQLMNEIMSPSDTAESNKVSLYPTGFYLLPVEDTALGLGEGGATLVTVGFQIMLKLARGTGLYPRSASTAVGLMTENIATIKKTLTSSHPIFYRRQPPNNFI</sequence>
<evidence type="ECO:0000256" key="10">
    <source>
        <dbReference type="RuleBase" id="RU000682"/>
    </source>
</evidence>
<dbReference type="SMART" id="SM00389">
    <property type="entry name" value="HOX"/>
    <property type="match status" value="1"/>
</dbReference>
<dbReference type="GO" id="GO:0005634">
    <property type="term" value="C:nucleus"/>
    <property type="evidence" value="ECO:0007669"/>
    <property type="project" value="UniProtKB-SubCell"/>
</dbReference>
<dbReference type="CDD" id="cd08875">
    <property type="entry name" value="START_ArGLABRA2_like"/>
    <property type="match status" value="1"/>
</dbReference>
<feature type="compositionally biased region" description="Basic and acidic residues" evidence="12">
    <location>
        <begin position="13"/>
        <end position="23"/>
    </location>
</feature>
<keyword evidence="6 9" id="KW-0371">Homeobox</keyword>
<evidence type="ECO:0000256" key="3">
    <source>
        <dbReference type="ARBA" id="ARBA00023015"/>
    </source>
</evidence>
<dbReference type="GO" id="GO:0003677">
    <property type="term" value="F:DNA binding"/>
    <property type="evidence" value="ECO:0007669"/>
    <property type="project" value="UniProtKB-UniRule"/>
</dbReference>
<reference evidence="15" key="1">
    <citation type="submission" date="2018-08" db="EMBL/GenBank/DDBJ databases">
        <authorList>
            <person name="Rossello M."/>
        </authorList>
    </citation>
    <scope>NUCLEOTIDE SEQUENCE [LARGE SCALE GENOMIC DNA]</scope>
    <source>
        <strain evidence="15">cv. Chinese Spring</strain>
    </source>
</reference>